<name>A0A1L7RCT0_9ACTO</name>
<gene>
    <name evidence="1" type="ORF">AAM4_1933</name>
</gene>
<protein>
    <submittedName>
        <fullName evidence="1">Uncharacterized protein</fullName>
    </submittedName>
</protein>
<dbReference type="AlphaFoldDB" id="A0A1L7RCT0"/>
<dbReference type="EMBL" id="LK995522">
    <property type="protein sequence ID" value="CED91765.1"/>
    <property type="molecule type" value="Genomic_DNA"/>
</dbReference>
<proteinExistence type="predicted"/>
<reference evidence="1" key="1">
    <citation type="submission" date="2014-07" db="EMBL/GenBank/DDBJ databases">
        <authorList>
            <person name="Zhang J.E."/>
            <person name="Yang H."/>
            <person name="Guo J."/>
            <person name="Deng Z."/>
            <person name="Luo H."/>
            <person name="Luo M."/>
            <person name="Zhao B."/>
        </authorList>
    </citation>
    <scope>NUCLEOTIDE SEQUENCE</scope>
    <source>
        <strain evidence="1">AM4</strain>
    </source>
</reference>
<evidence type="ECO:0000313" key="1">
    <source>
        <dbReference type="EMBL" id="CED91765.1"/>
    </source>
</evidence>
<organism evidence="1">
    <name type="scientific">Actinomyces succiniciruminis</name>
    <dbReference type="NCBI Taxonomy" id="1522002"/>
    <lineage>
        <taxon>Bacteria</taxon>
        <taxon>Bacillati</taxon>
        <taxon>Actinomycetota</taxon>
        <taxon>Actinomycetes</taxon>
        <taxon>Actinomycetales</taxon>
        <taxon>Actinomycetaceae</taxon>
        <taxon>Actinomyces</taxon>
    </lineage>
</organism>
<accession>A0A1L7RCT0</accession>
<sequence length="157" mass="17201">MVTAESLSTDRYTVTSIPEDLDEQQTEILKAFVNYDQVTWNIWFTGTGVENAQAVATGDVLATITENFENLNGKTDQGTVRIAISEVAVVTLDTSQSTAEVRVCEDLSGITTYDASGQDISTNESHSRYDILVTMTSEDNIWKSSVEKTLSTNECVV</sequence>